<keyword evidence="1" id="KW-1133">Transmembrane helix</keyword>
<sequence>MRSKAGDYLLHRATRIFPAFIVCLIVTAVLFGPLAMLIQYGSLQGYATTAVTPVEFVWSNITLYMNEYSIGRTLSELPYPAVWNGSLWTLYYEFLCYVLVWCLGALAWFRRSAVLSLIIFVVATAAHASGSLLTALGLDGSFVLFAKLAPFFLGGACVYFVIERLGVNQWLGVSSLAIAAAQILAIPHWGGQASAPFLAYGLLWLATIIPQPRWVGTNDVSYGFYIYAWPVQQLLVLIGLGAGDGALGFVVYNLVAILVTFSLAWLSWTLIERPAMNRIRRRPAAPERVSGSGTSL</sequence>
<keyword evidence="1" id="KW-0812">Transmembrane</keyword>
<organism evidence="3 4">
    <name type="scientific">Microbacterium suwonense</name>
    <dbReference type="NCBI Taxonomy" id="683047"/>
    <lineage>
        <taxon>Bacteria</taxon>
        <taxon>Bacillati</taxon>
        <taxon>Actinomycetota</taxon>
        <taxon>Actinomycetes</taxon>
        <taxon>Micrococcales</taxon>
        <taxon>Microbacteriaceae</taxon>
        <taxon>Microbacterium</taxon>
    </lineage>
</organism>
<dbReference type="InterPro" id="IPR002656">
    <property type="entry name" value="Acyl_transf_3_dom"/>
</dbReference>
<keyword evidence="3" id="KW-0012">Acyltransferase</keyword>
<feature type="transmembrane region" description="Helical" evidence="1">
    <location>
        <begin position="249"/>
        <end position="271"/>
    </location>
</feature>
<name>A0ABM8FTH7_9MICO</name>
<feature type="transmembrane region" description="Helical" evidence="1">
    <location>
        <begin position="114"/>
        <end position="136"/>
    </location>
</feature>
<feature type="transmembrane region" description="Helical" evidence="1">
    <location>
        <begin position="142"/>
        <end position="162"/>
    </location>
</feature>
<evidence type="ECO:0000313" key="3">
    <source>
        <dbReference type="EMBL" id="BDZ38801.1"/>
    </source>
</evidence>
<gene>
    <name evidence="3" type="ORF">GCM10025863_14150</name>
</gene>
<proteinExistence type="predicted"/>
<keyword evidence="4" id="KW-1185">Reference proteome</keyword>
<evidence type="ECO:0000313" key="4">
    <source>
        <dbReference type="Proteomes" id="UP001321543"/>
    </source>
</evidence>
<evidence type="ECO:0000259" key="2">
    <source>
        <dbReference type="Pfam" id="PF01757"/>
    </source>
</evidence>
<feature type="transmembrane region" description="Helical" evidence="1">
    <location>
        <begin position="169"/>
        <end position="187"/>
    </location>
</feature>
<dbReference type="EMBL" id="AP027728">
    <property type="protein sequence ID" value="BDZ38801.1"/>
    <property type="molecule type" value="Genomic_DNA"/>
</dbReference>
<dbReference type="GO" id="GO:0016746">
    <property type="term" value="F:acyltransferase activity"/>
    <property type="evidence" value="ECO:0007669"/>
    <property type="project" value="UniProtKB-KW"/>
</dbReference>
<keyword evidence="3" id="KW-0808">Transferase</keyword>
<keyword evidence="1" id="KW-0472">Membrane</keyword>
<feature type="transmembrane region" description="Helical" evidence="1">
    <location>
        <begin position="90"/>
        <end position="109"/>
    </location>
</feature>
<feature type="domain" description="Acyltransferase 3" evidence="2">
    <location>
        <begin position="4"/>
        <end position="266"/>
    </location>
</feature>
<evidence type="ECO:0000256" key="1">
    <source>
        <dbReference type="SAM" id="Phobius"/>
    </source>
</evidence>
<accession>A0ABM8FTH7</accession>
<feature type="transmembrane region" description="Helical" evidence="1">
    <location>
        <begin position="16"/>
        <end position="38"/>
    </location>
</feature>
<dbReference type="Pfam" id="PF01757">
    <property type="entry name" value="Acyl_transf_3"/>
    <property type="match status" value="1"/>
</dbReference>
<protein>
    <submittedName>
        <fullName evidence="3">Acyltransferase</fullName>
    </submittedName>
</protein>
<dbReference type="Proteomes" id="UP001321543">
    <property type="component" value="Chromosome"/>
</dbReference>
<reference evidence="4" key="1">
    <citation type="journal article" date="2019" name="Int. J. Syst. Evol. Microbiol.">
        <title>The Global Catalogue of Microorganisms (GCM) 10K type strain sequencing project: providing services to taxonomists for standard genome sequencing and annotation.</title>
        <authorList>
            <consortium name="The Broad Institute Genomics Platform"/>
            <consortium name="The Broad Institute Genome Sequencing Center for Infectious Disease"/>
            <person name="Wu L."/>
            <person name="Ma J."/>
        </authorList>
    </citation>
    <scope>NUCLEOTIDE SEQUENCE [LARGE SCALE GENOMIC DNA]</scope>
    <source>
        <strain evidence="4">NBRC 106310</strain>
    </source>
</reference>